<evidence type="ECO:0000313" key="3">
    <source>
        <dbReference type="Proteomes" id="UP000324800"/>
    </source>
</evidence>
<gene>
    <name evidence="2" type="ORF">EZS28_032495</name>
</gene>
<dbReference type="PANTHER" id="PTHR33050">
    <property type="entry name" value="REVERSE TRANSCRIPTASE DOMAIN-CONTAINING PROTEIN"/>
    <property type="match status" value="1"/>
</dbReference>
<dbReference type="InterPro" id="IPR052055">
    <property type="entry name" value="Hepadnavirus_pol/RT"/>
</dbReference>
<name>A0A5J4UMR9_9EUKA</name>
<dbReference type="Proteomes" id="UP000324800">
    <property type="component" value="Unassembled WGS sequence"/>
</dbReference>
<dbReference type="CDD" id="cd09275">
    <property type="entry name" value="RNase_HI_RT_DIRS1"/>
    <property type="match status" value="1"/>
</dbReference>
<protein>
    <submittedName>
        <fullName evidence="2">Uncharacterized protein</fullName>
    </submittedName>
</protein>
<feature type="non-terminal residue" evidence="2">
    <location>
        <position position="306"/>
    </location>
</feature>
<dbReference type="PANTHER" id="PTHR33050:SF7">
    <property type="entry name" value="RIBONUCLEASE H"/>
    <property type="match status" value="1"/>
</dbReference>
<organism evidence="2 3">
    <name type="scientific">Streblomastix strix</name>
    <dbReference type="NCBI Taxonomy" id="222440"/>
    <lineage>
        <taxon>Eukaryota</taxon>
        <taxon>Metamonada</taxon>
        <taxon>Preaxostyla</taxon>
        <taxon>Oxymonadida</taxon>
        <taxon>Streblomastigidae</taxon>
        <taxon>Streblomastix</taxon>
    </lineage>
</organism>
<reference evidence="2 3" key="1">
    <citation type="submission" date="2019-03" db="EMBL/GenBank/DDBJ databases">
        <title>Single cell metagenomics reveals metabolic interactions within the superorganism composed of flagellate Streblomastix strix and complex community of Bacteroidetes bacteria on its surface.</title>
        <authorList>
            <person name="Treitli S.C."/>
            <person name="Kolisko M."/>
            <person name="Husnik F."/>
            <person name="Keeling P."/>
            <person name="Hampl V."/>
        </authorList>
    </citation>
    <scope>NUCLEOTIDE SEQUENCE [LARGE SCALE GENOMIC DNA]</scope>
    <source>
        <strain evidence="2">ST1C</strain>
    </source>
</reference>
<evidence type="ECO:0000256" key="1">
    <source>
        <dbReference type="SAM" id="MobiDB-lite"/>
    </source>
</evidence>
<dbReference type="OrthoDB" id="2371919at2759"/>
<accession>A0A5J4UMR9</accession>
<comment type="caution">
    <text evidence="2">The sequence shown here is derived from an EMBL/GenBank/DDBJ whole genome shotgun (WGS) entry which is preliminary data.</text>
</comment>
<evidence type="ECO:0000313" key="2">
    <source>
        <dbReference type="EMBL" id="KAA6371976.1"/>
    </source>
</evidence>
<sequence>MADRFQFRQTINDSQQTKEDKPNAGQMEKDNNVSSNGESEILGQFHRVTEFPTTIIQERQNPPEKAKLDQIMGSPVKRLECIGNSEYVTLDQATLATDASLSIWGATLKLQDPAQEFWFCGKWSLNWHLTSSNQRETAAILCALRRSIETDNSSAAYNINLGLAAVALVILVDQTLETADVNNLQLHALNIPGVTNRIPDSQSRLTTSADYSLHHEVFQEALQSLRTRPSIDMFANRMNRKLKRLPSLTLVSWAVGQDCMSLPWKGELLYLHPPLPMIQATLNKVREENVAALIVVPNWPSQSWWP</sequence>
<feature type="region of interest" description="Disordered" evidence="1">
    <location>
        <begin position="1"/>
        <end position="37"/>
    </location>
</feature>
<dbReference type="EMBL" id="SNRW01014000">
    <property type="protein sequence ID" value="KAA6371976.1"/>
    <property type="molecule type" value="Genomic_DNA"/>
</dbReference>
<dbReference type="AlphaFoldDB" id="A0A5J4UMR9"/>
<feature type="compositionally biased region" description="Basic and acidic residues" evidence="1">
    <location>
        <begin position="16"/>
        <end position="31"/>
    </location>
</feature>
<proteinExistence type="predicted"/>